<comment type="caution">
    <text evidence="9">The sequence shown here is derived from an EMBL/GenBank/DDBJ whole genome shotgun (WGS) entry which is preliminary data.</text>
</comment>
<feature type="transmembrane region" description="Helical" evidence="7">
    <location>
        <begin position="265"/>
        <end position="286"/>
    </location>
</feature>
<gene>
    <name evidence="9" type="ORF">P5G62_010520</name>
</gene>
<feature type="domain" description="ABC transmembrane type-1" evidence="8">
    <location>
        <begin position="94"/>
        <end position="283"/>
    </location>
</feature>
<comment type="similarity">
    <text evidence="7">Belongs to the binding-protein-dependent transport system permease family.</text>
</comment>
<dbReference type="InterPro" id="IPR035906">
    <property type="entry name" value="MetI-like_sf"/>
</dbReference>
<keyword evidence="4 7" id="KW-0812">Transmembrane</keyword>
<evidence type="ECO:0000256" key="6">
    <source>
        <dbReference type="ARBA" id="ARBA00023136"/>
    </source>
</evidence>
<name>A0ABV4YS20_9BACI</name>
<keyword evidence="6 7" id="KW-0472">Membrane</keyword>
<dbReference type="Pfam" id="PF12911">
    <property type="entry name" value="OppC_N"/>
    <property type="match status" value="1"/>
</dbReference>
<dbReference type="CDD" id="cd06261">
    <property type="entry name" value="TM_PBP2"/>
    <property type="match status" value="1"/>
</dbReference>
<evidence type="ECO:0000313" key="10">
    <source>
        <dbReference type="Proteomes" id="UP001241748"/>
    </source>
</evidence>
<evidence type="ECO:0000313" key="9">
    <source>
        <dbReference type="EMBL" id="MFB3167542.1"/>
    </source>
</evidence>
<evidence type="ECO:0000259" key="8">
    <source>
        <dbReference type="PROSITE" id="PS50928"/>
    </source>
</evidence>
<dbReference type="Proteomes" id="UP001241748">
    <property type="component" value="Unassembled WGS sequence"/>
</dbReference>
<dbReference type="SUPFAM" id="SSF161098">
    <property type="entry name" value="MetI-like"/>
    <property type="match status" value="1"/>
</dbReference>
<evidence type="ECO:0000256" key="1">
    <source>
        <dbReference type="ARBA" id="ARBA00004651"/>
    </source>
</evidence>
<accession>A0ABV4YS20</accession>
<keyword evidence="3" id="KW-1003">Cell membrane</keyword>
<dbReference type="PANTHER" id="PTHR43386">
    <property type="entry name" value="OLIGOPEPTIDE TRANSPORT SYSTEM PERMEASE PROTEIN APPC"/>
    <property type="match status" value="1"/>
</dbReference>
<sequence length="299" mass="32527">MLQSSIQKANHVKQKISSRSKSSGWKLFKRNKIGMIGLCILLIMFFIAAAAQWIMPFDPLAQDVVNRAKGPSSDHLFGTDPFGRDILSRVILGSQTSLLVGVLSVLFSTLIGVAIGMVSAFKGGLLDDILMRILDSIMMIPMLLFGMMVLVALGSSMSTLIIVISIALIPNVARVARGTTLEIKEKEYIKAAISMGSGSWRIILRQIFPNILGPLLVITTLNMSTAIRVEASLSFIGVGVQPPTPTWGNMIQEGFQYIAATPGLVIYPGIFLIIVSIAFNLVGDVIRDAFDPHLKQQRK</sequence>
<comment type="subcellular location">
    <subcellularLocation>
        <location evidence="1 7">Cell membrane</location>
        <topology evidence="1 7">Multi-pass membrane protein</topology>
    </subcellularLocation>
</comment>
<evidence type="ECO:0000256" key="2">
    <source>
        <dbReference type="ARBA" id="ARBA00022448"/>
    </source>
</evidence>
<keyword evidence="10" id="KW-1185">Reference proteome</keyword>
<feature type="transmembrane region" description="Helical" evidence="7">
    <location>
        <begin position="133"/>
        <end position="153"/>
    </location>
</feature>
<dbReference type="InterPro" id="IPR025966">
    <property type="entry name" value="OppC_N"/>
</dbReference>
<reference evidence="9 10" key="1">
    <citation type="submission" date="2024-05" db="EMBL/GenBank/DDBJ databases">
        <authorList>
            <person name="Venkateswaran K."/>
        </authorList>
    </citation>
    <scope>NUCLEOTIDE SEQUENCE [LARGE SCALE GENOMIC DNA]</scope>
    <source>
        <strain evidence="9 10">179-C4-2-HS</strain>
    </source>
</reference>
<dbReference type="RefSeq" id="WP_306075067.1">
    <property type="nucleotide sequence ID" value="NZ_JAROBZ020000001.1"/>
</dbReference>
<dbReference type="EMBL" id="JAROBZ020000001">
    <property type="protein sequence ID" value="MFB3167542.1"/>
    <property type="molecule type" value="Genomic_DNA"/>
</dbReference>
<dbReference type="Pfam" id="PF00528">
    <property type="entry name" value="BPD_transp_1"/>
    <property type="match status" value="1"/>
</dbReference>
<dbReference type="PROSITE" id="PS50928">
    <property type="entry name" value="ABC_TM1"/>
    <property type="match status" value="1"/>
</dbReference>
<keyword evidence="5 7" id="KW-1133">Transmembrane helix</keyword>
<dbReference type="InterPro" id="IPR000515">
    <property type="entry name" value="MetI-like"/>
</dbReference>
<feature type="transmembrane region" description="Helical" evidence="7">
    <location>
        <begin position="33"/>
        <end position="55"/>
    </location>
</feature>
<organism evidence="9 10">
    <name type="scientific">Neobacillus driksii</name>
    <dbReference type="NCBI Taxonomy" id="3035913"/>
    <lineage>
        <taxon>Bacteria</taxon>
        <taxon>Bacillati</taxon>
        <taxon>Bacillota</taxon>
        <taxon>Bacilli</taxon>
        <taxon>Bacillales</taxon>
        <taxon>Bacillaceae</taxon>
        <taxon>Neobacillus</taxon>
    </lineage>
</organism>
<evidence type="ECO:0000256" key="3">
    <source>
        <dbReference type="ARBA" id="ARBA00022475"/>
    </source>
</evidence>
<feature type="transmembrane region" description="Helical" evidence="7">
    <location>
        <begin position="98"/>
        <end position="121"/>
    </location>
</feature>
<dbReference type="PANTHER" id="PTHR43386:SF1">
    <property type="entry name" value="D,D-DIPEPTIDE TRANSPORT SYSTEM PERMEASE PROTEIN DDPC-RELATED"/>
    <property type="match status" value="1"/>
</dbReference>
<keyword evidence="2 7" id="KW-0813">Transport</keyword>
<protein>
    <submittedName>
        <fullName evidence="9">ABC transporter permease</fullName>
    </submittedName>
</protein>
<dbReference type="InterPro" id="IPR050366">
    <property type="entry name" value="BP-dependent_transpt_permease"/>
</dbReference>
<evidence type="ECO:0000256" key="7">
    <source>
        <dbReference type="RuleBase" id="RU363032"/>
    </source>
</evidence>
<evidence type="ECO:0000256" key="4">
    <source>
        <dbReference type="ARBA" id="ARBA00022692"/>
    </source>
</evidence>
<proteinExistence type="inferred from homology"/>
<evidence type="ECO:0000256" key="5">
    <source>
        <dbReference type="ARBA" id="ARBA00022989"/>
    </source>
</evidence>
<dbReference type="Gene3D" id="1.10.3720.10">
    <property type="entry name" value="MetI-like"/>
    <property type="match status" value="1"/>
</dbReference>